<dbReference type="SUPFAM" id="SSF56672">
    <property type="entry name" value="DNA/RNA polymerases"/>
    <property type="match status" value="1"/>
</dbReference>
<evidence type="ECO:0000256" key="1">
    <source>
        <dbReference type="SAM" id="MobiDB-lite"/>
    </source>
</evidence>
<feature type="region of interest" description="Disordered" evidence="1">
    <location>
        <begin position="1"/>
        <end position="22"/>
    </location>
</feature>
<dbReference type="EMBL" id="SEKV01000886">
    <property type="protein sequence ID" value="TFY52995.1"/>
    <property type="molecule type" value="Genomic_DNA"/>
</dbReference>
<dbReference type="InterPro" id="IPR013103">
    <property type="entry name" value="RVT_2"/>
</dbReference>
<dbReference type="InterPro" id="IPR043502">
    <property type="entry name" value="DNA/RNA_pol_sf"/>
</dbReference>
<dbReference type="PANTHER" id="PTHR43383">
    <property type="entry name" value="NODULIN 6"/>
    <property type="match status" value="1"/>
</dbReference>
<feature type="domain" description="Reverse transcriptase Ty1/copia-type" evidence="2">
    <location>
        <begin position="77"/>
        <end position="281"/>
    </location>
</feature>
<dbReference type="AlphaFoldDB" id="A0A4Y9XSI0"/>
<proteinExistence type="predicted"/>
<accession>A0A4Y9XSI0</accession>
<feature type="compositionally biased region" description="Basic and acidic residues" evidence="1">
    <location>
        <begin position="1"/>
        <end position="12"/>
    </location>
</feature>
<comment type="caution">
    <text evidence="3">The sequence shown here is derived from an EMBL/GenBank/DDBJ whole genome shotgun (WGS) entry which is preliminary data.</text>
</comment>
<protein>
    <recommendedName>
        <fullName evidence="2">Reverse transcriptase Ty1/copia-type domain-containing protein</fullName>
    </recommendedName>
</protein>
<reference evidence="3 4" key="1">
    <citation type="submission" date="2019-01" db="EMBL/GenBank/DDBJ databases">
        <title>Genome sequencing of the rare red list fungi Fomitopsis rosea.</title>
        <authorList>
            <person name="Buettner E."/>
            <person name="Kellner H."/>
        </authorList>
    </citation>
    <scope>NUCLEOTIDE SEQUENCE [LARGE SCALE GENOMIC DNA]</scope>
    <source>
        <strain evidence="3 4">DSM 105464</strain>
    </source>
</reference>
<name>A0A4Y9XSI0_9APHY</name>
<dbReference type="Proteomes" id="UP000298390">
    <property type="component" value="Unassembled WGS sequence"/>
</dbReference>
<evidence type="ECO:0000313" key="4">
    <source>
        <dbReference type="Proteomes" id="UP000298390"/>
    </source>
</evidence>
<gene>
    <name evidence="3" type="ORF">EVJ58_g9697</name>
</gene>
<sequence length="281" mass="32083">MAITPEHEEKTHLAAPATVEDDTEADAELSHHLCLLTLSGTELLSEPHTVEEAMKSEYWPYWKAAMDREMGQFKKLEVYELRDIPADRKPIGCKWVFRLKRDENGNVREFKARLVAKGFAQIPGMDFLETFAPVIRMDSIRVLLAVAAKRDMELEQMDVVGAYLNGKLEEEIWMEQPEGYNNGTGRGMYMLGAIYGLKQAGRVWNIKLNDALLSLGFTRLHSDPCVYIRRTKDDRLAIVGVHVDDMALLTDSHEDMKKLKDELNAKFDLKDEGPMRHFLGL</sequence>
<organism evidence="3 4">
    <name type="scientific">Rhodofomes roseus</name>
    <dbReference type="NCBI Taxonomy" id="34475"/>
    <lineage>
        <taxon>Eukaryota</taxon>
        <taxon>Fungi</taxon>
        <taxon>Dikarya</taxon>
        <taxon>Basidiomycota</taxon>
        <taxon>Agaricomycotina</taxon>
        <taxon>Agaricomycetes</taxon>
        <taxon>Polyporales</taxon>
        <taxon>Rhodofomes</taxon>
    </lineage>
</organism>
<evidence type="ECO:0000313" key="3">
    <source>
        <dbReference type="EMBL" id="TFY52995.1"/>
    </source>
</evidence>
<dbReference type="PANTHER" id="PTHR43383:SF2">
    <property type="entry name" value="AMIDOHYDROLASE 2 FAMILY PROTEIN"/>
    <property type="match status" value="1"/>
</dbReference>
<dbReference type="Pfam" id="PF07727">
    <property type="entry name" value="RVT_2"/>
    <property type="match status" value="1"/>
</dbReference>
<evidence type="ECO:0000259" key="2">
    <source>
        <dbReference type="Pfam" id="PF07727"/>
    </source>
</evidence>
<dbReference type="STRING" id="34475.A0A4Y9XSI0"/>